<dbReference type="InterPro" id="IPR022603">
    <property type="entry name" value="DUF3152"/>
</dbReference>
<dbReference type="EMBL" id="WHPD01000350">
    <property type="protein sequence ID" value="MPV87344.1"/>
    <property type="molecule type" value="Genomic_DNA"/>
</dbReference>
<feature type="compositionally biased region" description="Low complexity" evidence="1">
    <location>
        <begin position="22"/>
        <end position="31"/>
    </location>
</feature>
<evidence type="ECO:0000256" key="2">
    <source>
        <dbReference type="SAM" id="SignalP"/>
    </source>
</evidence>
<feature type="non-terminal residue" evidence="4">
    <location>
        <position position="1"/>
    </location>
</feature>
<feature type="signal peptide" evidence="2">
    <location>
        <begin position="1"/>
        <end position="17"/>
    </location>
</feature>
<dbReference type="AlphaFoldDB" id="A0A7J9UUB5"/>
<dbReference type="Pfam" id="PF11350">
    <property type="entry name" value="DUF3152"/>
    <property type="match status" value="1"/>
</dbReference>
<protein>
    <submittedName>
        <fullName evidence="4">DUF3152 domain-containing protein</fullName>
    </submittedName>
</protein>
<organism evidence="4 5">
    <name type="scientific">Georgenia ruanii</name>
    <dbReference type="NCBI Taxonomy" id="348442"/>
    <lineage>
        <taxon>Bacteria</taxon>
        <taxon>Bacillati</taxon>
        <taxon>Actinomycetota</taxon>
        <taxon>Actinomycetes</taxon>
        <taxon>Micrococcales</taxon>
        <taxon>Bogoriellaceae</taxon>
        <taxon>Georgenia</taxon>
    </lineage>
</organism>
<keyword evidence="5" id="KW-1185">Reference proteome</keyword>
<feature type="chain" id="PRO_5029841939" evidence="2">
    <location>
        <begin position="18"/>
        <end position="247"/>
    </location>
</feature>
<gene>
    <name evidence="4" type="ORF">GB882_01585</name>
</gene>
<evidence type="ECO:0000256" key="1">
    <source>
        <dbReference type="SAM" id="MobiDB-lite"/>
    </source>
</evidence>
<feature type="region of interest" description="Disordered" evidence="1">
    <location>
        <begin position="22"/>
        <end position="42"/>
    </location>
</feature>
<evidence type="ECO:0000259" key="3">
    <source>
        <dbReference type="Pfam" id="PF11350"/>
    </source>
</evidence>
<evidence type="ECO:0000313" key="4">
    <source>
        <dbReference type="EMBL" id="MPV87344.1"/>
    </source>
</evidence>
<accession>A0A7J9UUB5</accession>
<feature type="compositionally biased region" description="Pro residues" evidence="1">
    <location>
        <begin position="32"/>
        <end position="42"/>
    </location>
</feature>
<dbReference type="SUPFAM" id="SSF55486">
    <property type="entry name" value="Metalloproteases ('zincins'), catalytic domain"/>
    <property type="match status" value="1"/>
</dbReference>
<proteinExistence type="predicted"/>
<keyword evidence="2" id="KW-0732">Signal</keyword>
<reference evidence="4 5" key="1">
    <citation type="submission" date="2019-10" db="EMBL/GenBank/DDBJ databases">
        <title>Georgenia wutianyii sp. nov. and Georgenia yuyongxinii sp. nov. isolated from plateau pika (Ochotona curzoniae) in the Qinghai-Tibet plateau of China.</title>
        <authorList>
            <person name="Tian Z."/>
        </authorList>
    </citation>
    <scope>NUCLEOTIDE SEQUENCE [LARGE SCALE GENOMIC DNA]</scope>
    <source>
        <strain evidence="4 5">JCM 15130</strain>
    </source>
</reference>
<dbReference type="Proteomes" id="UP000429644">
    <property type="component" value="Unassembled WGS sequence"/>
</dbReference>
<evidence type="ECO:0000313" key="5">
    <source>
        <dbReference type="Proteomes" id="UP000429644"/>
    </source>
</evidence>
<feature type="domain" description="DUF3152" evidence="3">
    <location>
        <begin position="71"/>
        <end position="237"/>
    </location>
</feature>
<sequence>VLGVLAALAAGAPAAAATDEPARSAASAAAHPTPPADPAAPPPFNLAWLRASVVSVLQAERARAGLTADEVPPAGAGRVVVVPGTVPAPREAADVRTVRVEVEDGLPVDGAAFAGYVMEVLNDPRSWGADGTLAFARTDGAADVRVLLASPDLTDRLCYPLRTLGQVSCATGGAAVLNVRRWSDGAAPFTAAGGTVSEYRRYLVNHEVGHVLGHGHARCPGTGELAPVMVQQTLDLQGCRPNGWPAP</sequence>
<name>A0A7J9UUB5_9MICO</name>
<comment type="caution">
    <text evidence="4">The sequence shown here is derived from an EMBL/GenBank/DDBJ whole genome shotgun (WGS) entry which is preliminary data.</text>
</comment>